<evidence type="ECO:0000256" key="2">
    <source>
        <dbReference type="HAMAP-Rule" id="MF_00518"/>
    </source>
</evidence>
<sequence length="152" mass="17165">MRVIIQRSLQSNVKVDGKIVGEIEKGLVILVGFTYDDTIEDIKKMVDKIIHLRIFDDDNGVMNRSLLDVGGEVLSVSQFTLYADTKKGRRPSYMKALRGEEAIHLYDQFNLQLKDHNINVSTGIFGADMKVSITNDGPITIALESEEWHVKK</sequence>
<keyword evidence="2 3" id="KW-0378">Hydrolase</keyword>
<comment type="caution">
    <text evidence="3">The sequence shown here is derived from an EMBL/GenBank/DDBJ whole genome shotgun (WGS) entry which is preliminary data.</text>
</comment>
<organism evidence="3 4">
    <name type="scientific">Candidatus Fimihabitans intestinipullorum</name>
    <dbReference type="NCBI Taxonomy" id="2840820"/>
    <lineage>
        <taxon>Bacteria</taxon>
        <taxon>Bacillati</taxon>
        <taxon>Mycoplasmatota</taxon>
        <taxon>Mycoplasmatota incertae sedis</taxon>
        <taxon>Candidatus Fimihabitans</taxon>
    </lineage>
</organism>
<comment type="catalytic activity">
    <reaction evidence="2">
        <text>a D-aminoacyl-tRNA + H2O = a tRNA + a D-alpha-amino acid + H(+)</text>
        <dbReference type="Rhea" id="RHEA:13953"/>
        <dbReference type="Rhea" id="RHEA-COMP:10123"/>
        <dbReference type="Rhea" id="RHEA-COMP:10124"/>
        <dbReference type="ChEBI" id="CHEBI:15377"/>
        <dbReference type="ChEBI" id="CHEBI:15378"/>
        <dbReference type="ChEBI" id="CHEBI:59871"/>
        <dbReference type="ChEBI" id="CHEBI:78442"/>
        <dbReference type="ChEBI" id="CHEBI:79333"/>
        <dbReference type="EC" id="3.1.1.96"/>
    </reaction>
</comment>
<proteinExistence type="inferred from homology"/>
<feature type="short sequence motif" description="Gly-cisPro motif, important for rejection of L-amino acids" evidence="2">
    <location>
        <begin position="137"/>
        <end position="138"/>
    </location>
</feature>
<dbReference type="AlphaFoldDB" id="A0A9D1HVQ6"/>
<evidence type="ECO:0000313" key="3">
    <source>
        <dbReference type="EMBL" id="HIU22917.1"/>
    </source>
</evidence>
<reference evidence="3" key="1">
    <citation type="submission" date="2020-10" db="EMBL/GenBank/DDBJ databases">
        <authorList>
            <person name="Gilroy R."/>
        </authorList>
    </citation>
    <scope>NUCLEOTIDE SEQUENCE</scope>
    <source>
        <strain evidence="3">CHK197-8231</strain>
    </source>
</reference>
<dbReference type="PANTHER" id="PTHR10472">
    <property type="entry name" value="D-TYROSYL-TRNA TYR DEACYLASE"/>
    <property type="match status" value="1"/>
</dbReference>
<dbReference type="Pfam" id="PF02580">
    <property type="entry name" value="Tyr_Deacylase"/>
    <property type="match status" value="1"/>
</dbReference>
<comment type="subunit">
    <text evidence="2">Homodimer.</text>
</comment>
<dbReference type="GO" id="GO:0005737">
    <property type="term" value="C:cytoplasm"/>
    <property type="evidence" value="ECO:0007669"/>
    <property type="project" value="UniProtKB-SubCell"/>
</dbReference>
<dbReference type="EMBL" id="DVML01000027">
    <property type="protein sequence ID" value="HIU22917.1"/>
    <property type="molecule type" value="Genomic_DNA"/>
</dbReference>
<keyword evidence="2" id="KW-0820">tRNA-binding</keyword>
<name>A0A9D1HVQ6_9BACT</name>
<dbReference type="GO" id="GO:0000049">
    <property type="term" value="F:tRNA binding"/>
    <property type="evidence" value="ECO:0007669"/>
    <property type="project" value="UniProtKB-UniRule"/>
</dbReference>
<dbReference type="CDD" id="cd00563">
    <property type="entry name" value="Dtyr_deacylase"/>
    <property type="match status" value="1"/>
</dbReference>
<dbReference type="GO" id="GO:0106026">
    <property type="term" value="F:Gly-tRNA(Ala) deacylase activity"/>
    <property type="evidence" value="ECO:0007669"/>
    <property type="project" value="UniProtKB-UniRule"/>
</dbReference>
<dbReference type="FunFam" id="3.50.80.10:FF:000001">
    <property type="entry name" value="D-aminoacyl-tRNA deacylase"/>
    <property type="match status" value="1"/>
</dbReference>
<keyword evidence="2" id="KW-0694">RNA-binding</keyword>
<evidence type="ECO:0000256" key="1">
    <source>
        <dbReference type="ARBA" id="ARBA00009673"/>
    </source>
</evidence>
<dbReference type="GO" id="GO:0051500">
    <property type="term" value="F:D-tyrosyl-tRNA(Tyr) deacylase activity"/>
    <property type="evidence" value="ECO:0007669"/>
    <property type="project" value="TreeGrafter"/>
</dbReference>
<reference evidence="3" key="2">
    <citation type="journal article" date="2021" name="PeerJ">
        <title>Extensive microbial diversity within the chicken gut microbiome revealed by metagenomics and culture.</title>
        <authorList>
            <person name="Gilroy R."/>
            <person name="Ravi A."/>
            <person name="Getino M."/>
            <person name="Pursley I."/>
            <person name="Horton D.L."/>
            <person name="Alikhan N.F."/>
            <person name="Baker D."/>
            <person name="Gharbi K."/>
            <person name="Hall N."/>
            <person name="Watson M."/>
            <person name="Adriaenssens E.M."/>
            <person name="Foster-Nyarko E."/>
            <person name="Jarju S."/>
            <person name="Secka A."/>
            <person name="Antonio M."/>
            <person name="Oren A."/>
            <person name="Chaudhuri R.R."/>
            <person name="La Ragione R."/>
            <person name="Hildebrand F."/>
            <person name="Pallen M.J."/>
        </authorList>
    </citation>
    <scope>NUCLEOTIDE SEQUENCE</scope>
    <source>
        <strain evidence="3">CHK197-8231</strain>
    </source>
</reference>
<dbReference type="EC" id="3.1.1.96" evidence="2"/>
<gene>
    <name evidence="2" type="primary">dtd</name>
    <name evidence="3" type="ORF">IAD49_04990</name>
</gene>
<accession>A0A9D1HVQ6</accession>
<dbReference type="PANTHER" id="PTHR10472:SF5">
    <property type="entry name" value="D-AMINOACYL-TRNA DEACYLASE 1"/>
    <property type="match status" value="1"/>
</dbReference>
<dbReference type="Gene3D" id="3.50.80.10">
    <property type="entry name" value="D-tyrosyl-tRNA(Tyr) deacylase"/>
    <property type="match status" value="1"/>
</dbReference>
<dbReference type="Proteomes" id="UP000824087">
    <property type="component" value="Unassembled WGS sequence"/>
</dbReference>
<dbReference type="InterPro" id="IPR003732">
    <property type="entry name" value="Daa-tRNA_deacyls_DTD"/>
</dbReference>
<dbReference type="GO" id="GO:0043908">
    <property type="term" value="F:Ser(Gly)-tRNA(Ala) hydrolase activity"/>
    <property type="evidence" value="ECO:0007669"/>
    <property type="project" value="UniProtKB-UniRule"/>
</dbReference>
<dbReference type="HAMAP" id="MF_00518">
    <property type="entry name" value="Deacylase_Dtd"/>
    <property type="match status" value="1"/>
</dbReference>
<dbReference type="EC" id="3.1.1.-" evidence="2"/>
<comment type="domain">
    <text evidence="2">A Gly-cisPro motif from one monomer fits into the active site of the other monomer to allow specific chiral rejection of L-amino acids.</text>
</comment>
<comment type="subcellular location">
    <subcellularLocation>
        <location evidence="2">Cytoplasm</location>
    </subcellularLocation>
</comment>
<dbReference type="InterPro" id="IPR023509">
    <property type="entry name" value="DTD-like_sf"/>
</dbReference>
<dbReference type="SUPFAM" id="SSF69500">
    <property type="entry name" value="DTD-like"/>
    <property type="match status" value="1"/>
</dbReference>
<keyword evidence="2" id="KW-0963">Cytoplasm</keyword>
<comment type="function">
    <text evidence="2">An aminoacyl-tRNA editing enzyme that deacylates mischarged D-aminoacyl-tRNAs. Also deacylates mischarged glycyl-tRNA(Ala), protecting cells against glycine mischarging by AlaRS. Acts via tRNA-based rather than protein-based catalysis; rejects L-amino acids rather than detecting D-amino acids in the active site. By recycling D-aminoacyl-tRNA to D-amino acids and free tRNA molecules, this enzyme counteracts the toxicity associated with the formation of D-aminoacyl-tRNA entities in vivo and helps enforce protein L-homochirality.</text>
</comment>
<comment type="similarity">
    <text evidence="1 2">Belongs to the DTD family.</text>
</comment>
<protein>
    <recommendedName>
        <fullName evidence="2">D-aminoacyl-tRNA deacylase</fullName>
        <shortName evidence="2">DTD</shortName>
        <ecNumber evidence="2">3.1.1.96</ecNumber>
    </recommendedName>
    <alternativeName>
        <fullName evidence="2">Gly-tRNA(Ala) deacylase</fullName>
        <ecNumber evidence="2">3.1.1.-</ecNumber>
    </alternativeName>
</protein>
<dbReference type="GO" id="GO:0019478">
    <property type="term" value="P:D-amino acid catabolic process"/>
    <property type="evidence" value="ECO:0007669"/>
    <property type="project" value="UniProtKB-UniRule"/>
</dbReference>
<dbReference type="NCBIfam" id="TIGR00256">
    <property type="entry name" value="D-aminoacyl-tRNA deacylase"/>
    <property type="match status" value="1"/>
</dbReference>
<comment type="catalytic activity">
    <reaction evidence="2">
        <text>glycyl-tRNA(Ala) + H2O = tRNA(Ala) + glycine + H(+)</text>
        <dbReference type="Rhea" id="RHEA:53744"/>
        <dbReference type="Rhea" id="RHEA-COMP:9657"/>
        <dbReference type="Rhea" id="RHEA-COMP:13640"/>
        <dbReference type="ChEBI" id="CHEBI:15377"/>
        <dbReference type="ChEBI" id="CHEBI:15378"/>
        <dbReference type="ChEBI" id="CHEBI:57305"/>
        <dbReference type="ChEBI" id="CHEBI:78442"/>
        <dbReference type="ChEBI" id="CHEBI:78522"/>
    </reaction>
</comment>
<evidence type="ECO:0000313" key="4">
    <source>
        <dbReference type="Proteomes" id="UP000824087"/>
    </source>
</evidence>